<evidence type="ECO:0000313" key="3">
    <source>
        <dbReference type="Proteomes" id="UP000287224"/>
    </source>
</evidence>
<reference evidence="3" key="1">
    <citation type="submission" date="2018-12" db="EMBL/GenBank/DDBJ databases">
        <title>Tengunoibacter tsumagoiensis gen. nov., sp. nov., Dictyobacter kobayashii sp. nov., D. alpinus sp. nov., and D. joshuensis sp. nov. and description of Dictyobacteraceae fam. nov. within the order Ktedonobacterales isolated from Tengu-no-mugimeshi.</title>
        <authorList>
            <person name="Wang C.M."/>
            <person name="Zheng Y."/>
            <person name="Sakai Y."/>
            <person name="Toyoda A."/>
            <person name="Minakuchi Y."/>
            <person name="Abe K."/>
            <person name="Yokota A."/>
            <person name="Yabe S."/>
        </authorList>
    </citation>
    <scope>NUCLEOTIDE SEQUENCE [LARGE SCALE GENOMIC DNA]</scope>
    <source>
        <strain evidence="3">S-27</strain>
    </source>
</reference>
<feature type="domain" description="AB hydrolase-1" evidence="1">
    <location>
        <begin position="27"/>
        <end position="153"/>
    </location>
</feature>
<accession>A0A401ZRQ7</accession>
<protein>
    <submittedName>
        <fullName evidence="2">Alpha/beta hydrolase</fullName>
    </submittedName>
</protein>
<dbReference type="RefSeq" id="WP_126602086.1">
    <property type="nucleotide sequence ID" value="NZ_BIFQ01000002.1"/>
</dbReference>
<proteinExistence type="predicted"/>
<dbReference type="SUPFAM" id="SSF53474">
    <property type="entry name" value="alpha/beta-Hydrolases"/>
    <property type="match status" value="1"/>
</dbReference>
<dbReference type="OrthoDB" id="59888at2"/>
<dbReference type="PANTHER" id="PTHR43798">
    <property type="entry name" value="MONOACYLGLYCEROL LIPASE"/>
    <property type="match status" value="1"/>
</dbReference>
<organism evidence="2 3">
    <name type="scientific">Dictyobacter aurantiacus</name>
    <dbReference type="NCBI Taxonomy" id="1936993"/>
    <lineage>
        <taxon>Bacteria</taxon>
        <taxon>Bacillati</taxon>
        <taxon>Chloroflexota</taxon>
        <taxon>Ktedonobacteria</taxon>
        <taxon>Ktedonobacterales</taxon>
        <taxon>Dictyobacteraceae</taxon>
        <taxon>Dictyobacter</taxon>
    </lineage>
</organism>
<dbReference type="EMBL" id="BIFQ01000002">
    <property type="protein sequence ID" value="GCE09551.1"/>
    <property type="molecule type" value="Genomic_DNA"/>
</dbReference>
<dbReference type="InterPro" id="IPR029058">
    <property type="entry name" value="AB_hydrolase_fold"/>
</dbReference>
<comment type="caution">
    <text evidence="2">The sequence shown here is derived from an EMBL/GenBank/DDBJ whole genome shotgun (WGS) entry which is preliminary data.</text>
</comment>
<dbReference type="AlphaFoldDB" id="A0A401ZRQ7"/>
<keyword evidence="3" id="KW-1185">Reference proteome</keyword>
<keyword evidence="2" id="KW-0378">Hydrolase</keyword>
<dbReference type="GO" id="GO:0016787">
    <property type="term" value="F:hydrolase activity"/>
    <property type="evidence" value="ECO:0007669"/>
    <property type="project" value="UniProtKB-KW"/>
</dbReference>
<dbReference type="InterPro" id="IPR050266">
    <property type="entry name" value="AB_hydrolase_sf"/>
</dbReference>
<evidence type="ECO:0000313" key="2">
    <source>
        <dbReference type="EMBL" id="GCE09551.1"/>
    </source>
</evidence>
<dbReference type="Pfam" id="PF00561">
    <property type="entry name" value="Abhydrolase_1"/>
    <property type="match status" value="1"/>
</dbReference>
<evidence type="ECO:0000259" key="1">
    <source>
        <dbReference type="Pfam" id="PF00561"/>
    </source>
</evidence>
<dbReference type="GO" id="GO:0016020">
    <property type="term" value="C:membrane"/>
    <property type="evidence" value="ECO:0007669"/>
    <property type="project" value="TreeGrafter"/>
</dbReference>
<sequence length="269" mass="30141">MKQKDEPIVVNVAERRLVGRKAGHGVPTIVLEMGLGAAGSFYDEIARQLATFTRVVWYDRAGLGQSDPVPTPRTIQDLVFDLHALLHTADISGPYILAGHSLGGLTIRFYKKHYPEEVAALVLIDSAHEEQQQRQLAILPSSQANEPNALAQLRYAWEVSWCDPFSNEEHIDNLVNSELMRTCGTLGSTPLIVVSRGRSNRDPDNYPPGLVEQIEQIWYQMQCELAGLSSRSKHIIAEHSGHLINKDEPEALIKAFREIVMQVRQEMEI</sequence>
<dbReference type="Gene3D" id="3.40.50.1820">
    <property type="entry name" value="alpha/beta hydrolase"/>
    <property type="match status" value="1"/>
</dbReference>
<dbReference type="InterPro" id="IPR000073">
    <property type="entry name" value="AB_hydrolase_1"/>
</dbReference>
<gene>
    <name evidence="2" type="ORF">KDAU_68800</name>
</gene>
<name>A0A401ZRQ7_9CHLR</name>
<dbReference type="PANTHER" id="PTHR43798:SF33">
    <property type="entry name" value="HYDROLASE, PUTATIVE (AFU_ORTHOLOGUE AFUA_2G14860)-RELATED"/>
    <property type="match status" value="1"/>
</dbReference>
<dbReference type="Proteomes" id="UP000287224">
    <property type="component" value="Unassembled WGS sequence"/>
</dbReference>